<comment type="caution">
    <text evidence="13">The sequence shown here is derived from an EMBL/GenBank/DDBJ whole genome shotgun (WGS) entry which is preliminary data.</text>
</comment>
<dbReference type="PANTHER" id="PTHR30195">
    <property type="entry name" value="TYPE I SITE-SPECIFIC DEOXYRIBONUCLEASE PROTEIN SUBUNIT M AND R"/>
    <property type="match status" value="1"/>
</dbReference>
<evidence type="ECO:0000256" key="4">
    <source>
        <dbReference type="ARBA" id="ARBA00022741"/>
    </source>
</evidence>
<dbReference type="SUPFAM" id="SSF52540">
    <property type="entry name" value="P-loop containing nucleoside triphosphate hydrolases"/>
    <property type="match status" value="1"/>
</dbReference>
<evidence type="ECO:0000256" key="1">
    <source>
        <dbReference type="ARBA" id="ARBA00000851"/>
    </source>
</evidence>
<evidence type="ECO:0000256" key="7">
    <source>
        <dbReference type="ARBA" id="ARBA00022801"/>
    </source>
</evidence>
<dbReference type="PANTHER" id="PTHR30195:SF15">
    <property type="entry name" value="TYPE I RESTRICTION ENZYME HINDI ENDONUCLEASE SUBUNIT"/>
    <property type="match status" value="1"/>
</dbReference>
<evidence type="ECO:0000256" key="10">
    <source>
        <dbReference type="RuleBase" id="RU364115"/>
    </source>
</evidence>
<keyword evidence="14" id="KW-1185">Reference proteome</keyword>
<keyword evidence="6" id="KW-0255">Endonuclease</keyword>
<dbReference type="InterPro" id="IPR014001">
    <property type="entry name" value="Helicase_ATP-bd"/>
</dbReference>
<dbReference type="InterPro" id="IPR051268">
    <property type="entry name" value="Type-I_R_enzyme_R_subunit"/>
</dbReference>
<dbReference type="NCBIfam" id="TIGR00348">
    <property type="entry name" value="hsdR"/>
    <property type="match status" value="1"/>
</dbReference>
<evidence type="ECO:0000256" key="11">
    <source>
        <dbReference type="SAM" id="MobiDB-lite"/>
    </source>
</evidence>
<dbReference type="InterPro" id="IPR027417">
    <property type="entry name" value="P-loop_NTPase"/>
</dbReference>
<dbReference type="CDD" id="cd18800">
    <property type="entry name" value="SF2_C_EcoR124I-like"/>
    <property type="match status" value="1"/>
</dbReference>
<dbReference type="EMBL" id="WOFE01000005">
    <property type="protein sequence ID" value="MBM5572101.1"/>
    <property type="molecule type" value="Genomic_DNA"/>
</dbReference>
<dbReference type="CDD" id="cd22332">
    <property type="entry name" value="HsdR_N"/>
    <property type="match status" value="1"/>
</dbReference>
<dbReference type="InterPro" id="IPR004473">
    <property type="entry name" value="Restrct_endonuc_typeI_HsdR"/>
</dbReference>
<dbReference type="EC" id="3.1.21.3" evidence="10"/>
<accession>A0ABS2CD77</accession>
<dbReference type="CDD" id="cd18030">
    <property type="entry name" value="DEXHc_RE_I_HsdR"/>
    <property type="match status" value="1"/>
</dbReference>
<feature type="domain" description="Helicase ATP-binding" evidence="12">
    <location>
        <begin position="334"/>
        <end position="503"/>
    </location>
</feature>
<keyword evidence="5 10" id="KW-0680">Restriction system</keyword>
<proteinExistence type="inferred from homology"/>
<keyword evidence="8 10" id="KW-0067">ATP-binding</keyword>
<protein>
    <recommendedName>
        <fullName evidence="10">Type I restriction enzyme endonuclease subunit</fullName>
        <shortName evidence="10">R protein</shortName>
        <ecNumber evidence="10">3.1.21.3</ecNumber>
    </recommendedName>
</protein>
<organism evidence="13 14">
    <name type="scientific">Deefgea chitinilytica</name>
    <dbReference type="NCBI Taxonomy" id="570276"/>
    <lineage>
        <taxon>Bacteria</taxon>
        <taxon>Pseudomonadati</taxon>
        <taxon>Pseudomonadota</taxon>
        <taxon>Betaproteobacteria</taxon>
        <taxon>Neisseriales</taxon>
        <taxon>Chitinibacteraceae</taxon>
        <taxon>Deefgea</taxon>
    </lineage>
</organism>
<dbReference type="Pfam" id="PF18766">
    <property type="entry name" value="SWI2_SNF2"/>
    <property type="match status" value="1"/>
</dbReference>
<dbReference type="GO" id="GO:0009035">
    <property type="term" value="F:type I site-specific deoxyribonuclease activity"/>
    <property type="evidence" value="ECO:0007669"/>
    <property type="project" value="UniProtKB-EC"/>
</dbReference>
<feature type="compositionally biased region" description="Basic and acidic residues" evidence="11">
    <location>
        <begin position="910"/>
        <end position="921"/>
    </location>
</feature>
<evidence type="ECO:0000256" key="5">
    <source>
        <dbReference type="ARBA" id="ARBA00022747"/>
    </source>
</evidence>
<dbReference type="InterPro" id="IPR007409">
    <property type="entry name" value="Restrct_endonuc_type1_HsdR_N"/>
</dbReference>
<dbReference type="Gene3D" id="3.90.1570.50">
    <property type="match status" value="1"/>
</dbReference>
<keyword evidence="3" id="KW-0540">Nuclease</keyword>
<evidence type="ECO:0000256" key="3">
    <source>
        <dbReference type="ARBA" id="ARBA00022722"/>
    </source>
</evidence>
<evidence type="ECO:0000256" key="6">
    <source>
        <dbReference type="ARBA" id="ARBA00022759"/>
    </source>
</evidence>
<dbReference type="InterPro" id="IPR055180">
    <property type="entry name" value="HsdR_RecA-like_helicase_dom_2"/>
</dbReference>
<evidence type="ECO:0000259" key="12">
    <source>
        <dbReference type="PROSITE" id="PS51192"/>
    </source>
</evidence>
<sequence length="1096" mass="123634">MNQAFTPKFQEEYSAKIPALTLLTNLGWTFISPELALAKRGGKQDEVVLRDELRQVLQTRRFRFEGREQALSDKAVDKLIAEVCSPALNEGLALANEKLYNHMLYGISVTEFVDGKKANPTIALIDWETPENNSFLFTEEYSVTRTGGIDSRRPDIVCFVNGIPLVVIEAKRPDGNAKKAPTIAEGISQSLRNQRHDEIPRLFAYAQLILSINGTDGRYGTCGTPEKFFAAWREEDISDAEMYAIKNKTLSQLQTDTLFNHRPAKDLAWFQSLLAGGELAVTGQDKLLISLLKPARLMEMVRYFTLYDKKVGKIVARYQQVFGIKRLINRINTRRADGGREGGVIWHTTGSGKSFTMVFLSKALILHDSLKQCRIVVVTDRVDLESQLSKTFASGGELAGKKDKEAALATSGKRLAEQISTGTERIIFSLIHKFNTATKLPECVNTSPDIIVLIDEGHRSQGGESNIRMKQAMPNAAFVAFTGTPLLKDDKTTSKFGPIVHAYTMQRAVEDEAVTPLLYEERIPDLDINDRAIDAGFTRITTSLTDEQKADLKRKYAKRGELYRAEDRIQLIARDIAEHFDKNITAGLKGQLACDSKASAIKYKKYLDEVGLFESAVVISAPDTREGNSEVDEASIPEVTQWWKDNVGSQDEQAYTKQVIECFDKDESLKLLIVVDKLLTGFDEPKNTVLYIDKPLKEHNLIQAIARVNRLHPLKKFGLLIDYRGILAELDTTIAKYQDLASRTQGGYDINDIAGLYNPMSTEYKRLPRLYKQLWAIFDGVKNKNDIEQLRQVLIPKTEERNGELVDINQKVRDDFYEALSEFSSCLKVALQSATFFEDTSFSDADRQHYKETVKQFSSLRQLVKQDSGETINYDDYAAQVKKLLDKHVVGVEVREPGGTYEVGKMGSKPKPEDWSEEKTRNETDIIKTRVAKMIEQELRDDPYAQEAFSKLLRDAIAEAEKLFDHPLKQYLLFHEFEEKVQNRQLDELPDAFKGNRHAQAYFGIFKKSLPEVFAISDAQVLDKWVALAFDIDQLVEQVVGEHSINPQNIEANIRKQLLPLLFKECKAIGAGMDQAKAMVEWVVQITRVGLNAAGV</sequence>
<dbReference type="PROSITE" id="PS51192">
    <property type="entry name" value="HELICASE_ATP_BIND_1"/>
    <property type="match status" value="1"/>
</dbReference>
<evidence type="ECO:0000256" key="9">
    <source>
        <dbReference type="ARBA" id="ARBA00023125"/>
    </source>
</evidence>
<keyword evidence="9 10" id="KW-0238">DNA-binding</keyword>
<evidence type="ECO:0000313" key="13">
    <source>
        <dbReference type="EMBL" id="MBM5572101.1"/>
    </source>
</evidence>
<comment type="similarity">
    <text evidence="2 10">Belongs to the HsdR family.</text>
</comment>
<dbReference type="Proteomes" id="UP001195660">
    <property type="component" value="Unassembled WGS sequence"/>
</dbReference>
<name>A0ABS2CD77_9NEIS</name>
<comment type="function">
    <text evidence="10">Subunit R is required for both nuclease and ATPase activities, but not for modification.</text>
</comment>
<evidence type="ECO:0000256" key="2">
    <source>
        <dbReference type="ARBA" id="ARBA00008598"/>
    </source>
</evidence>
<keyword evidence="4 10" id="KW-0547">Nucleotide-binding</keyword>
<dbReference type="InterPro" id="IPR040980">
    <property type="entry name" value="SWI2_SNF2"/>
</dbReference>
<dbReference type="RefSeq" id="WP_203571434.1">
    <property type="nucleotide sequence ID" value="NZ_WOFE01000005.1"/>
</dbReference>
<dbReference type="Gene3D" id="3.40.50.300">
    <property type="entry name" value="P-loop containing nucleotide triphosphate hydrolases"/>
    <property type="match status" value="2"/>
</dbReference>
<comment type="subunit">
    <text evidence="10">The type I restriction/modification system is composed of three polypeptides R, M and S.</text>
</comment>
<reference evidence="13 14" key="1">
    <citation type="submission" date="2019-11" db="EMBL/GenBank/DDBJ databases">
        <title>Novel Deefgea species.</title>
        <authorList>
            <person name="Han J.-H."/>
        </authorList>
    </citation>
    <scope>NUCLEOTIDE SEQUENCE [LARGE SCALE GENOMIC DNA]</scope>
    <source>
        <strain evidence="13 14">LMG 24817</strain>
    </source>
</reference>
<comment type="catalytic activity">
    <reaction evidence="1 10">
        <text>Endonucleolytic cleavage of DNA to give random double-stranded fragments with terminal 5'-phosphates, ATP is simultaneously hydrolyzed.</text>
        <dbReference type="EC" id="3.1.21.3"/>
    </reaction>
</comment>
<gene>
    <name evidence="13" type="ORF">GM173_11000</name>
</gene>
<dbReference type="SMART" id="SM00487">
    <property type="entry name" value="DEXDc"/>
    <property type="match status" value="1"/>
</dbReference>
<dbReference type="Pfam" id="PF22679">
    <property type="entry name" value="T1R_D3-like"/>
    <property type="match status" value="1"/>
</dbReference>
<keyword evidence="7 10" id="KW-0378">Hydrolase</keyword>
<dbReference type="Pfam" id="PF04313">
    <property type="entry name" value="HSDR_N"/>
    <property type="match status" value="1"/>
</dbReference>
<evidence type="ECO:0000313" key="14">
    <source>
        <dbReference type="Proteomes" id="UP001195660"/>
    </source>
</evidence>
<evidence type="ECO:0000256" key="8">
    <source>
        <dbReference type="ARBA" id="ARBA00022840"/>
    </source>
</evidence>
<feature type="region of interest" description="Disordered" evidence="11">
    <location>
        <begin position="901"/>
        <end position="921"/>
    </location>
</feature>